<evidence type="ECO:0000256" key="3">
    <source>
        <dbReference type="ARBA" id="ARBA00022723"/>
    </source>
</evidence>
<evidence type="ECO:0000313" key="14">
    <source>
        <dbReference type="EMBL" id="KAL1517406.1"/>
    </source>
</evidence>
<comment type="caution">
    <text evidence="14">The sequence shown here is derived from an EMBL/GenBank/DDBJ whole genome shotgun (WGS) entry which is preliminary data.</text>
</comment>
<dbReference type="Proteomes" id="UP001566132">
    <property type="component" value="Unassembled WGS sequence"/>
</dbReference>
<dbReference type="PANTHER" id="PTHR14732:SF0">
    <property type="entry name" value="RNA POLYMERASE II SUBUNIT B1 CTD PHOSPHATASE RPAP2-RELATED"/>
    <property type="match status" value="1"/>
</dbReference>
<accession>A0ABD1FGZ2</accession>
<proteinExistence type="inferred from homology"/>
<keyword evidence="3 12" id="KW-0479">Metal-binding</keyword>
<evidence type="ECO:0000256" key="9">
    <source>
        <dbReference type="ARBA" id="ARBA00047761"/>
    </source>
</evidence>
<dbReference type="GO" id="GO:0043175">
    <property type="term" value="F:RNA polymerase core enzyme binding"/>
    <property type="evidence" value="ECO:0007669"/>
    <property type="project" value="UniProtKB-UniRule"/>
</dbReference>
<evidence type="ECO:0000256" key="12">
    <source>
        <dbReference type="RuleBase" id="RU367080"/>
    </source>
</evidence>
<evidence type="ECO:0000256" key="4">
    <source>
        <dbReference type="ARBA" id="ARBA00022771"/>
    </source>
</evidence>
<evidence type="ECO:0000256" key="5">
    <source>
        <dbReference type="ARBA" id="ARBA00022801"/>
    </source>
</evidence>
<evidence type="ECO:0000256" key="2">
    <source>
        <dbReference type="ARBA" id="ARBA00005676"/>
    </source>
</evidence>
<comment type="catalytic activity">
    <reaction evidence="9 12">
        <text>O-phospho-L-seryl-[protein] + H2O = L-seryl-[protein] + phosphate</text>
        <dbReference type="Rhea" id="RHEA:20629"/>
        <dbReference type="Rhea" id="RHEA-COMP:9863"/>
        <dbReference type="Rhea" id="RHEA-COMP:11604"/>
        <dbReference type="ChEBI" id="CHEBI:15377"/>
        <dbReference type="ChEBI" id="CHEBI:29999"/>
        <dbReference type="ChEBI" id="CHEBI:43474"/>
        <dbReference type="ChEBI" id="CHEBI:83421"/>
        <dbReference type="EC" id="3.1.3.16"/>
    </reaction>
</comment>
<keyword evidence="5 12" id="KW-0378">Hydrolase</keyword>
<comment type="subcellular location">
    <subcellularLocation>
        <location evidence="1 12">Nucleus</location>
    </subcellularLocation>
</comment>
<dbReference type="PROSITE" id="PS51479">
    <property type="entry name" value="ZF_RTR1"/>
    <property type="match status" value="1"/>
</dbReference>
<keyword evidence="4 12" id="KW-0863">Zinc-finger</keyword>
<dbReference type="InterPro" id="IPR038534">
    <property type="entry name" value="Rtr1/RPAP2_sf"/>
</dbReference>
<comment type="function">
    <text evidence="12">Putative RNA polymerase II subunit B1 C-terminal domain (CTD) phosphatase involved in RNA polymerase II transcription regulation.</text>
</comment>
<evidence type="ECO:0000256" key="1">
    <source>
        <dbReference type="ARBA" id="ARBA00004123"/>
    </source>
</evidence>
<dbReference type="EMBL" id="JBDJPC010000001">
    <property type="protein sequence ID" value="KAL1517406.1"/>
    <property type="molecule type" value="Genomic_DNA"/>
</dbReference>
<dbReference type="Gene3D" id="1.25.40.820">
    <property type="match status" value="1"/>
</dbReference>
<feature type="domain" description="RTR1-type" evidence="13">
    <location>
        <begin position="58"/>
        <end position="141"/>
    </location>
</feature>
<keyword evidence="15" id="KW-1185">Reference proteome</keyword>
<dbReference type="AlphaFoldDB" id="A0ABD1FGZ2"/>
<dbReference type="Pfam" id="PF04181">
    <property type="entry name" value="RPAP2_Rtr1"/>
    <property type="match status" value="1"/>
</dbReference>
<keyword evidence="8 12" id="KW-0539">Nucleus</keyword>
<keyword evidence="7 12" id="KW-0904">Protein phosphatase</keyword>
<dbReference type="InterPro" id="IPR039693">
    <property type="entry name" value="Rtr1/RPAP2"/>
</dbReference>
<dbReference type="PANTHER" id="PTHR14732">
    <property type="entry name" value="RNA POLYMERASE II SUBUNIT B1 CTD PHOSPHATASE RPAP2-RELATED"/>
    <property type="match status" value="1"/>
</dbReference>
<sequence>MEDTLEDYLKATAKPDDSIRISNEIVVTAQVKQQGDARAMKIVEFSIEGKLRPEVFTKCLPFINQSHYQDIVEERAITKLCGYALCGKRIPDMPKKQYFISTKSNKVYDITDRKNYCSNFCYKASLHVKKQIDNSPLWLRKLEDIPEYTLLHSSQGGLPGEFVDQGVVKPVKDDLNFTSINAFAEASLDKMTENKKDKRVLKKTIRLKSTMQTISENDQEEEICIKESATNREKNKKPIKVSKKICVISLPSIEENEEKLQNCDMKVTSDDKKTQDIEGIVKKAVEDWITLDTCIFLHGEEKVKYILNERKLSDYFDKLHIKELQKEQQMKYVEICRRLHLQQMADEKFDETVVGGQKMKPVPDFQKLKEDTKDMKLKVKAFYTGTVYEKEDSNFPAQVNLKAKENESDNEGPPAVLPPVDLNSRNMLRRNIFLTSLSKAIQQLLPTIGISYSSVFPDVQALVKTFNLKANNITFKPLVWNYIVLVVLHLLSLGDETLKESINEKRFQEYSKMLMEKLPNGHMFLDDLLRNVSNVDVFVERYITKDYNE</sequence>
<organism evidence="14 15">
    <name type="scientific">Hypothenemus hampei</name>
    <name type="common">Coffee berry borer</name>
    <dbReference type="NCBI Taxonomy" id="57062"/>
    <lineage>
        <taxon>Eukaryota</taxon>
        <taxon>Metazoa</taxon>
        <taxon>Ecdysozoa</taxon>
        <taxon>Arthropoda</taxon>
        <taxon>Hexapoda</taxon>
        <taxon>Insecta</taxon>
        <taxon>Pterygota</taxon>
        <taxon>Neoptera</taxon>
        <taxon>Endopterygota</taxon>
        <taxon>Coleoptera</taxon>
        <taxon>Polyphaga</taxon>
        <taxon>Cucujiformia</taxon>
        <taxon>Curculionidae</taxon>
        <taxon>Scolytinae</taxon>
        <taxon>Hypothenemus</taxon>
    </lineage>
</organism>
<evidence type="ECO:0000256" key="8">
    <source>
        <dbReference type="ARBA" id="ARBA00023242"/>
    </source>
</evidence>
<dbReference type="GO" id="GO:0008270">
    <property type="term" value="F:zinc ion binding"/>
    <property type="evidence" value="ECO:0007669"/>
    <property type="project" value="UniProtKB-KW"/>
</dbReference>
<dbReference type="GO" id="GO:0005634">
    <property type="term" value="C:nucleus"/>
    <property type="evidence" value="ECO:0007669"/>
    <property type="project" value="UniProtKB-SubCell"/>
</dbReference>
<comment type="similarity">
    <text evidence="2 11 12">Belongs to the RPAP2 family.</text>
</comment>
<evidence type="ECO:0000256" key="10">
    <source>
        <dbReference type="ARBA" id="ARBA00048336"/>
    </source>
</evidence>
<evidence type="ECO:0000259" key="13">
    <source>
        <dbReference type="PROSITE" id="PS51479"/>
    </source>
</evidence>
<evidence type="ECO:0000256" key="6">
    <source>
        <dbReference type="ARBA" id="ARBA00022833"/>
    </source>
</evidence>
<evidence type="ECO:0000256" key="7">
    <source>
        <dbReference type="ARBA" id="ARBA00022912"/>
    </source>
</evidence>
<reference evidence="14 15" key="1">
    <citation type="submission" date="2024-05" db="EMBL/GenBank/DDBJ databases">
        <title>Genetic variation in Jamaican populations of the coffee berry borer (Hypothenemus hampei).</title>
        <authorList>
            <person name="Errbii M."/>
            <person name="Myrie A."/>
        </authorList>
    </citation>
    <scope>NUCLEOTIDE SEQUENCE [LARGE SCALE GENOMIC DNA]</scope>
    <source>
        <strain evidence="14">JA-Hopewell-2020-01-JO</strain>
        <tissue evidence="14">Whole body</tissue>
    </source>
</reference>
<name>A0ABD1FGZ2_HYPHA</name>
<keyword evidence="6 12" id="KW-0862">Zinc</keyword>
<dbReference type="GO" id="GO:0008420">
    <property type="term" value="F:RNA polymerase II CTD heptapeptide repeat phosphatase activity"/>
    <property type="evidence" value="ECO:0007669"/>
    <property type="project" value="UniProtKB-UniRule"/>
</dbReference>
<comment type="catalytic activity">
    <reaction evidence="10 12">
        <text>O-phospho-L-threonyl-[protein] + H2O = L-threonyl-[protein] + phosphate</text>
        <dbReference type="Rhea" id="RHEA:47004"/>
        <dbReference type="Rhea" id="RHEA-COMP:11060"/>
        <dbReference type="Rhea" id="RHEA-COMP:11605"/>
        <dbReference type="ChEBI" id="CHEBI:15377"/>
        <dbReference type="ChEBI" id="CHEBI:30013"/>
        <dbReference type="ChEBI" id="CHEBI:43474"/>
        <dbReference type="ChEBI" id="CHEBI:61977"/>
        <dbReference type="EC" id="3.1.3.16"/>
    </reaction>
</comment>
<evidence type="ECO:0000313" key="15">
    <source>
        <dbReference type="Proteomes" id="UP001566132"/>
    </source>
</evidence>
<evidence type="ECO:0000256" key="11">
    <source>
        <dbReference type="PROSITE-ProRule" id="PRU00812"/>
    </source>
</evidence>
<protein>
    <recommendedName>
        <fullName evidence="12">RNA polymerase II subunit B1 CTD phosphatase RPAP2 homolog</fullName>
        <ecNumber evidence="12">3.1.3.16</ecNumber>
    </recommendedName>
</protein>
<dbReference type="EC" id="3.1.3.16" evidence="12"/>
<gene>
    <name evidence="14" type="ORF">ABEB36_001173</name>
</gene>
<dbReference type="InterPro" id="IPR007308">
    <property type="entry name" value="Rtr1/RPAP2_dom"/>
</dbReference>